<organism evidence="3 4">
    <name type="scientific">Chitinophaga qingshengii</name>
    <dbReference type="NCBI Taxonomy" id="1569794"/>
    <lineage>
        <taxon>Bacteria</taxon>
        <taxon>Pseudomonadati</taxon>
        <taxon>Bacteroidota</taxon>
        <taxon>Chitinophagia</taxon>
        <taxon>Chitinophagales</taxon>
        <taxon>Chitinophagaceae</taxon>
        <taxon>Chitinophaga</taxon>
    </lineage>
</organism>
<dbReference type="Proteomes" id="UP000659124">
    <property type="component" value="Unassembled WGS sequence"/>
</dbReference>
<feature type="domain" description="Barstar (barnase inhibitor)" evidence="2">
    <location>
        <begin position="7"/>
        <end position="76"/>
    </location>
</feature>
<sequence>MTAPSQFIIEGNRINSIADFYAEINRVFMTGEDWQLGNSLDGFNDLLYGGFGAVKMNEPMQLIWQDIAHSQQALGVDTTRKYYEDKLLSGPAFNEALFREKLEALNQGRGQTYFDILMEIIADHPDITLVAR</sequence>
<evidence type="ECO:0000259" key="2">
    <source>
        <dbReference type="Pfam" id="PF01337"/>
    </source>
</evidence>
<evidence type="ECO:0000313" key="3">
    <source>
        <dbReference type="EMBL" id="MBC9932760.1"/>
    </source>
</evidence>
<dbReference type="RefSeq" id="WP_188089896.1">
    <property type="nucleotide sequence ID" value="NZ_JACVFC010000003.1"/>
</dbReference>
<dbReference type="Pfam" id="PF01337">
    <property type="entry name" value="Barstar"/>
    <property type="match status" value="1"/>
</dbReference>
<reference evidence="3 4" key="1">
    <citation type="submission" date="2020-09" db="EMBL/GenBank/DDBJ databases">
        <title>Genome sequences of type strains of Chitinophaga qingshengii and Chitinophaga varians.</title>
        <authorList>
            <person name="Kittiwongwattana C."/>
        </authorList>
    </citation>
    <scope>NUCLEOTIDE SEQUENCE [LARGE SCALE GENOMIC DNA]</scope>
    <source>
        <strain evidence="3 4">JCM 30026</strain>
    </source>
</reference>
<dbReference type="Gene3D" id="3.30.370.10">
    <property type="entry name" value="Barstar-like"/>
    <property type="match status" value="1"/>
</dbReference>
<comment type="caution">
    <text evidence="3">The sequence shown here is derived from an EMBL/GenBank/DDBJ whole genome shotgun (WGS) entry which is preliminary data.</text>
</comment>
<evidence type="ECO:0000256" key="1">
    <source>
        <dbReference type="ARBA" id="ARBA00006845"/>
    </source>
</evidence>
<dbReference type="EMBL" id="JACVFC010000003">
    <property type="protein sequence ID" value="MBC9932760.1"/>
    <property type="molecule type" value="Genomic_DNA"/>
</dbReference>
<keyword evidence="4" id="KW-1185">Reference proteome</keyword>
<dbReference type="SUPFAM" id="SSF52038">
    <property type="entry name" value="Barstar-related"/>
    <property type="match status" value="1"/>
</dbReference>
<comment type="similarity">
    <text evidence="1">Belongs to the barstar family.</text>
</comment>
<name>A0ABR7TRW9_9BACT</name>
<gene>
    <name evidence="3" type="ORF">ICL07_20405</name>
</gene>
<dbReference type="InterPro" id="IPR000468">
    <property type="entry name" value="Barstar"/>
</dbReference>
<evidence type="ECO:0000313" key="4">
    <source>
        <dbReference type="Proteomes" id="UP000659124"/>
    </source>
</evidence>
<accession>A0ABR7TRW9</accession>
<proteinExistence type="inferred from homology"/>
<dbReference type="InterPro" id="IPR035905">
    <property type="entry name" value="Barstar-like_sf"/>
</dbReference>
<protein>
    <submittedName>
        <fullName evidence="3">Barstar family protein</fullName>
    </submittedName>
</protein>